<keyword evidence="5" id="KW-1185">Reference proteome</keyword>
<dbReference type="EMBL" id="QBKN01000003">
    <property type="protein sequence ID" value="PTX51423.1"/>
    <property type="molecule type" value="Genomic_DNA"/>
</dbReference>
<evidence type="ECO:0000313" key="5">
    <source>
        <dbReference type="Proteomes" id="UP000244069"/>
    </source>
</evidence>
<proteinExistence type="predicted"/>
<accession>A0A2T6B5W7</accession>
<keyword evidence="2" id="KW-0732">Signal</keyword>
<keyword evidence="1" id="KW-0472">Membrane</keyword>
<dbReference type="OrthoDB" id="5525824at2"/>
<dbReference type="SUPFAM" id="SSF103088">
    <property type="entry name" value="OmpA-like"/>
    <property type="match status" value="1"/>
</dbReference>
<dbReference type="PANTHER" id="PTHR30329:SF21">
    <property type="entry name" value="LIPOPROTEIN YIAD-RELATED"/>
    <property type="match status" value="1"/>
</dbReference>
<name>A0A2T6B5W7_9RHOB</name>
<dbReference type="PROSITE" id="PS51123">
    <property type="entry name" value="OMPA_2"/>
    <property type="match status" value="1"/>
</dbReference>
<dbReference type="InterPro" id="IPR050330">
    <property type="entry name" value="Bact_OuterMem_StrucFunc"/>
</dbReference>
<dbReference type="AlphaFoldDB" id="A0A2T6B5W7"/>
<comment type="caution">
    <text evidence="4">The sequence shown here is derived from an EMBL/GenBank/DDBJ whole genome shotgun (WGS) entry which is preliminary data.</text>
</comment>
<organism evidence="4 5">
    <name type="scientific">Allosediminivita pacifica</name>
    <dbReference type="NCBI Taxonomy" id="1267769"/>
    <lineage>
        <taxon>Bacteria</taxon>
        <taxon>Pseudomonadati</taxon>
        <taxon>Pseudomonadota</taxon>
        <taxon>Alphaproteobacteria</taxon>
        <taxon>Rhodobacterales</taxon>
        <taxon>Paracoccaceae</taxon>
        <taxon>Allosediminivita</taxon>
    </lineage>
</organism>
<dbReference type="CDD" id="cd07185">
    <property type="entry name" value="OmpA_C-like"/>
    <property type="match status" value="1"/>
</dbReference>
<feature type="signal peptide" evidence="2">
    <location>
        <begin position="1"/>
        <end position="19"/>
    </location>
</feature>
<evidence type="ECO:0000256" key="2">
    <source>
        <dbReference type="SAM" id="SignalP"/>
    </source>
</evidence>
<dbReference type="PANTHER" id="PTHR30329">
    <property type="entry name" value="STATOR ELEMENT OF FLAGELLAR MOTOR COMPLEX"/>
    <property type="match status" value="1"/>
</dbReference>
<dbReference type="Gene3D" id="3.30.1330.60">
    <property type="entry name" value="OmpA-like domain"/>
    <property type="match status" value="1"/>
</dbReference>
<dbReference type="Proteomes" id="UP000244069">
    <property type="component" value="Unassembled WGS sequence"/>
</dbReference>
<dbReference type="InterPro" id="IPR036737">
    <property type="entry name" value="OmpA-like_sf"/>
</dbReference>
<sequence>MKPLAATAAFLLFTGAASADCASAREAWDAQAPVTPVSELIRKARGLRDLGCDPEVVRTALQATSSLAARRASSLLQSGEAEQAEALLDSAPLMHWEVLAMRGALATRRGAFDEAARAYNLALDTLGAADVTAQNPGLEPAVPRLVALAQEAMLVSGSTRATIRVDGSVSGVMRALELGLRGGTEGDAYNVVASASGGIDRILLPLRFEPGTDRLTRESEEEARALAGYLRGLPSGIPLRIVGHTDAEGPSLENRILSLERAEAVRDYLEGRGVGAVIRVDGRGGEDQPRILEQGIYTPEQQRLIARRIEVIFENE</sequence>
<protein>
    <submittedName>
        <fullName evidence="4">Outer membrane protein OmpA-like peptidoglycan-associated protein</fullName>
    </submittedName>
</protein>
<dbReference type="RefSeq" id="WP_107974808.1">
    <property type="nucleotide sequence ID" value="NZ_BMEZ01000003.1"/>
</dbReference>
<reference evidence="4 5" key="1">
    <citation type="submission" date="2018-04" db="EMBL/GenBank/DDBJ databases">
        <title>Genomic Encyclopedia of Archaeal and Bacterial Type Strains, Phase II (KMG-II): from individual species to whole genera.</title>
        <authorList>
            <person name="Goeker M."/>
        </authorList>
    </citation>
    <scope>NUCLEOTIDE SEQUENCE [LARGE SCALE GENOMIC DNA]</scope>
    <source>
        <strain evidence="4 5">DSM 29329</strain>
    </source>
</reference>
<dbReference type="InterPro" id="IPR006665">
    <property type="entry name" value="OmpA-like"/>
</dbReference>
<gene>
    <name evidence="4" type="ORF">C8N44_103167</name>
</gene>
<dbReference type="GO" id="GO:0016020">
    <property type="term" value="C:membrane"/>
    <property type="evidence" value="ECO:0007669"/>
    <property type="project" value="UniProtKB-UniRule"/>
</dbReference>
<dbReference type="Pfam" id="PF00691">
    <property type="entry name" value="OmpA"/>
    <property type="match status" value="1"/>
</dbReference>
<evidence type="ECO:0000313" key="4">
    <source>
        <dbReference type="EMBL" id="PTX51423.1"/>
    </source>
</evidence>
<feature type="chain" id="PRO_5015427742" evidence="2">
    <location>
        <begin position="20"/>
        <end position="316"/>
    </location>
</feature>
<evidence type="ECO:0000256" key="1">
    <source>
        <dbReference type="PROSITE-ProRule" id="PRU00473"/>
    </source>
</evidence>
<evidence type="ECO:0000259" key="3">
    <source>
        <dbReference type="PROSITE" id="PS51123"/>
    </source>
</evidence>
<feature type="domain" description="OmpA-like" evidence="3">
    <location>
        <begin position="195"/>
        <end position="316"/>
    </location>
</feature>